<dbReference type="GO" id="GO:0006415">
    <property type="term" value="P:translational termination"/>
    <property type="evidence" value="ECO:0007669"/>
    <property type="project" value="UniProtKB-UniRule"/>
</dbReference>
<name>A0A2T4UBH7_9ACTN</name>
<keyword evidence="4 5" id="KW-0648">Protein biosynthesis</keyword>
<dbReference type="SUPFAM" id="SSF55194">
    <property type="entry name" value="Ribosome recycling factor, RRF"/>
    <property type="match status" value="1"/>
</dbReference>
<comment type="function">
    <text evidence="5">Responsible for the release of ribosomes from messenger RNA at the termination of protein biosynthesis. May increase the efficiency of translation by recycling ribosomes from one round of translation to another.</text>
</comment>
<dbReference type="RefSeq" id="WP_107571483.1">
    <property type="nucleotide sequence ID" value="NZ_PYYB01000006.1"/>
</dbReference>
<dbReference type="PANTHER" id="PTHR20982:SF3">
    <property type="entry name" value="MITOCHONDRIAL RIBOSOME RECYCLING FACTOR PSEUDO 1"/>
    <property type="match status" value="1"/>
</dbReference>
<dbReference type="NCBIfam" id="TIGR00496">
    <property type="entry name" value="frr"/>
    <property type="match status" value="1"/>
</dbReference>
<dbReference type="EMBL" id="PYYB01000006">
    <property type="protein sequence ID" value="PTL54208.1"/>
    <property type="molecule type" value="Genomic_DNA"/>
</dbReference>
<reference evidence="7 8" key="1">
    <citation type="submission" date="2018-03" db="EMBL/GenBank/DDBJ databases">
        <title>Aquarubrobacter algicola gen. nov., sp. nov., a novel actinobacterium isolated from shallow eutrophic lake during the end of cyanobacterial harmful algal blooms.</title>
        <authorList>
            <person name="Chun S.J."/>
        </authorList>
    </citation>
    <scope>NUCLEOTIDE SEQUENCE [LARGE SCALE GENOMIC DNA]</scope>
    <source>
        <strain evidence="7 8">Seoho-28</strain>
    </source>
</reference>
<dbReference type="Gene3D" id="1.10.132.20">
    <property type="entry name" value="Ribosome-recycling factor"/>
    <property type="match status" value="1"/>
</dbReference>
<organism evidence="7 8">
    <name type="scientific">Paraconexibacter algicola</name>
    <dbReference type="NCBI Taxonomy" id="2133960"/>
    <lineage>
        <taxon>Bacteria</taxon>
        <taxon>Bacillati</taxon>
        <taxon>Actinomycetota</taxon>
        <taxon>Thermoleophilia</taxon>
        <taxon>Solirubrobacterales</taxon>
        <taxon>Paraconexibacteraceae</taxon>
        <taxon>Paraconexibacter</taxon>
    </lineage>
</organism>
<gene>
    <name evidence="5" type="primary">frr</name>
    <name evidence="7" type="ORF">C7Y72_22600</name>
</gene>
<evidence type="ECO:0000313" key="8">
    <source>
        <dbReference type="Proteomes" id="UP000240739"/>
    </source>
</evidence>
<dbReference type="InterPro" id="IPR036191">
    <property type="entry name" value="RRF_sf"/>
</dbReference>
<comment type="subcellular location">
    <subcellularLocation>
        <location evidence="1 5">Cytoplasm</location>
    </subcellularLocation>
</comment>
<protein>
    <recommendedName>
        <fullName evidence="5">Ribosome-recycling factor</fullName>
        <shortName evidence="5">RRF</shortName>
    </recommendedName>
    <alternativeName>
        <fullName evidence="5">Ribosome-releasing factor</fullName>
    </alternativeName>
</protein>
<evidence type="ECO:0000256" key="5">
    <source>
        <dbReference type="HAMAP-Rule" id="MF_00040"/>
    </source>
</evidence>
<sequence>MIDELLADARERMTKSVEATTGQFGTVRTGRASPALLDRIVVDYYGAMTPLKQLATVNAPEARLLTVQPFDQSSIPAVEKAIMQADLGLTPSNDGRLIRLSVPELNEERRRDMVKLVRSIAEEGRVAVRNVRRDVMQDLKELKDEGEVGADDEHRGEGELQKLTDASVAQLDAVLKAKEAEILEV</sequence>
<keyword evidence="8" id="KW-1185">Reference proteome</keyword>
<evidence type="ECO:0000256" key="3">
    <source>
        <dbReference type="ARBA" id="ARBA00022490"/>
    </source>
</evidence>
<dbReference type="PANTHER" id="PTHR20982">
    <property type="entry name" value="RIBOSOME RECYCLING FACTOR"/>
    <property type="match status" value="1"/>
</dbReference>
<keyword evidence="3 5" id="KW-0963">Cytoplasm</keyword>
<dbReference type="OrthoDB" id="9804006at2"/>
<accession>A0A2T4UBH7</accession>
<dbReference type="FunFam" id="3.30.1360.40:FF:000001">
    <property type="entry name" value="Ribosome-recycling factor"/>
    <property type="match status" value="1"/>
</dbReference>
<dbReference type="GO" id="GO:0043023">
    <property type="term" value="F:ribosomal large subunit binding"/>
    <property type="evidence" value="ECO:0007669"/>
    <property type="project" value="TreeGrafter"/>
</dbReference>
<dbReference type="CDD" id="cd00520">
    <property type="entry name" value="RRF"/>
    <property type="match status" value="1"/>
</dbReference>
<evidence type="ECO:0000313" key="7">
    <source>
        <dbReference type="EMBL" id="PTL54208.1"/>
    </source>
</evidence>
<dbReference type="Proteomes" id="UP000240739">
    <property type="component" value="Unassembled WGS sequence"/>
</dbReference>
<evidence type="ECO:0000256" key="2">
    <source>
        <dbReference type="ARBA" id="ARBA00005912"/>
    </source>
</evidence>
<evidence type="ECO:0000256" key="1">
    <source>
        <dbReference type="ARBA" id="ARBA00004496"/>
    </source>
</evidence>
<evidence type="ECO:0000256" key="4">
    <source>
        <dbReference type="ARBA" id="ARBA00022917"/>
    </source>
</evidence>
<feature type="domain" description="Ribosome recycling factor" evidence="6">
    <location>
        <begin position="23"/>
        <end position="183"/>
    </location>
</feature>
<dbReference type="FunFam" id="1.10.132.20:FF:000001">
    <property type="entry name" value="Ribosome-recycling factor"/>
    <property type="match status" value="1"/>
</dbReference>
<comment type="caution">
    <text evidence="7">The sequence shown here is derived from an EMBL/GenBank/DDBJ whole genome shotgun (WGS) entry which is preliminary data.</text>
</comment>
<proteinExistence type="inferred from homology"/>
<comment type="similarity">
    <text evidence="2 5">Belongs to the RRF family.</text>
</comment>
<evidence type="ECO:0000259" key="6">
    <source>
        <dbReference type="Pfam" id="PF01765"/>
    </source>
</evidence>
<dbReference type="Gene3D" id="3.30.1360.40">
    <property type="match status" value="1"/>
</dbReference>
<dbReference type="Pfam" id="PF01765">
    <property type="entry name" value="RRF"/>
    <property type="match status" value="1"/>
</dbReference>
<dbReference type="GO" id="GO:0005737">
    <property type="term" value="C:cytoplasm"/>
    <property type="evidence" value="ECO:0007669"/>
    <property type="project" value="UniProtKB-SubCell"/>
</dbReference>
<dbReference type="InterPro" id="IPR002661">
    <property type="entry name" value="Ribosome_recyc_fac"/>
</dbReference>
<dbReference type="InterPro" id="IPR023584">
    <property type="entry name" value="Ribosome_recyc_fac_dom"/>
</dbReference>
<dbReference type="HAMAP" id="MF_00040">
    <property type="entry name" value="RRF"/>
    <property type="match status" value="1"/>
</dbReference>
<dbReference type="AlphaFoldDB" id="A0A2T4UBH7"/>